<proteinExistence type="predicted"/>
<dbReference type="PANTHER" id="PTHR31562:SF9">
    <property type="entry name" value="GLYCOSYLTRANSFERASE FAMILY 8 PROTEIN"/>
    <property type="match status" value="1"/>
</dbReference>
<keyword evidence="1" id="KW-0472">Membrane</keyword>
<accession>A0ABR1C2I9</accession>
<dbReference type="Gene3D" id="3.90.550.10">
    <property type="entry name" value="Spore Coat Polysaccharide Biosynthesis Protein SpsA, Chain A"/>
    <property type="match status" value="1"/>
</dbReference>
<evidence type="ECO:0000313" key="2">
    <source>
        <dbReference type="EMBL" id="KAK6731873.1"/>
    </source>
</evidence>
<keyword evidence="1" id="KW-0812">Transmembrane</keyword>
<keyword evidence="1" id="KW-1133">Transmembrane helix</keyword>
<dbReference type="Proteomes" id="UP001303046">
    <property type="component" value="Unassembled WGS sequence"/>
</dbReference>
<keyword evidence="3" id="KW-1185">Reference proteome</keyword>
<organism evidence="2 3">
    <name type="scientific">Necator americanus</name>
    <name type="common">Human hookworm</name>
    <dbReference type="NCBI Taxonomy" id="51031"/>
    <lineage>
        <taxon>Eukaryota</taxon>
        <taxon>Metazoa</taxon>
        <taxon>Ecdysozoa</taxon>
        <taxon>Nematoda</taxon>
        <taxon>Chromadorea</taxon>
        <taxon>Rhabditida</taxon>
        <taxon>Rhabditina</taxon>
        <taxon>Rhabditomorpha</taxon>
        <taxon>Strongyloidea</taxon>
        <taxon>Ancylostomatidae</taxon>
        <taxon>Bunostominae</taxon>
        <taxon>Necator</taxon>
    </lineage>
</organism>
<dbReference type="EMBL" id="JAVFWL010000001">
    <property type="protein sequence ID" value="KAK6731873.1"/>
    <property type="molecule type" value="Genomic_DNA"/>
</dbReference>
<protein>
    <recommendedName>
        <fullName evidence="4">Nucleotide-diphospho-sugar transferase domain-containing protein</fullName>
    </recommendedName>
</protein>
<reference evidence="2 3" key="1">
    <citation type="submission" date="2023-08" db="EMBL/GenBank/DDBJ databases">
        <title>A Necator americanus chromosomal reference genome.</title>
        <authorList>
            <person name="Ilik V."/>
            <person name="Petrzelkova K.J."/>
            <person name="Pardy F."/>
            <person name="Fuh T."/>
            <person name="Niatou-Singa F.S."/>
            <person name="Gouil Q."/>
            <person name="Baker L."/>
            <person name="Ritchie M.E."/>
            <person name="Jex A.R."/>
            <person name="Gazzola D."/>
            <person name="Li H."/>
            <person name="Toshio Fujiwara R."/>
            <person name="Zhan B."/>
            <person name="Aroian R.V."/>
            <person name="Pafco B."/>
            <person name="Schwarz E.M."/>
        </authorList>
    </citation>
    <scope>NUCLEOTIDE SEQUENCE [LARGE SCALE GENOMIC DNA]</scope>
    <source>
        <strain evidence="2 3">Aroian</strain>
        <tissue evidence="2">Whole animal</tissue>
    </source>
</reference>
<dbReference type="InterPro" id="IPR004988">
    <property type="entry name" value="DUF273"/>
</dbReference>
<evidence type="ECO:0008006" key="4">
    <source>
        <dbReference type="Google" id="ProtNLM"/>
    </source>
</evidence>
<dbReference type="InterPro" id="IPR029044">
    <property type="entry name" value="Nucleotide-diphossugar_trans"/>
</dbReference>
<dbReference type="Pfam" id="PF03314">
    <property type="entry name" value="DUF273"/>
    <property type="match status" value="1"/>
</dbReference>
<dbReference type="PANTHER" id="PTHR31562">
    <property type="entry name" value="PROTEIN CBG18972"/>
    <property type="match status" value="1"/>
</dbReference>
<feature type="transmembrane region" description="Helical" evidence="1">
    <location>
        <begin position="30"/>
        <end position="48"/>
    </location>
</feature>
<dbReference type="SUPFAM" id="SSF53448">
    <property type="entry name" value="Nucleotide-diphospho-sugar transferases"/>
    <property type="match status" value="1"/>
</dbReference>
<gene>
    <name evidence="2" type="primary">Necator_chrI.g4123</name>
    <name evidence="2" type="ORF">RB195_007994</name>
</gene>
<evidence type="ECO:0000313" key="3">
    <source>
        <dbReference type="Proteomes" id="UP001303046"/>
    </source>
</evidence>
<evidence type="ECO:0000256" key="1">
    <source>
        <dbReference type="SAM" id="Phobius"/>
    </source>
</evidence>
<sequence length="389" mass="45793">MFAFGKFPNSTSVERHSDSEMSPGYVHGNWCKYFLCFVLFIVGMMFIFDYSLKISTPSFTYIQRSEDIEAQPKRKDRKVRIAIVTVLKKMTDRVQYTTAMTTMECYSKRLNYTYVVTDSSTHLHVCNQTQVVFQRHCIVRFLFDKLDVDWILMVDADIAVVNEKRRIEEFIDWSKDIIFYERFFNFEITAGTYLAKNSEFTRNFLQGWAEFESRLPSSFHGKDQGALHAWMIELFAAKGKLYTKCIDFWNRSKSYTHLEKFTLCSREALKIADTSKVLILKEGKGWCRDAWLTNSHWNPETDFMFHAWKEVNKLRPENKKVGVLSGPEFYPWFNTLKTPLTKSQCLSGGDDWTHDADFIVPVSQLQAHLNQKLENVERSYQHLREQLKL</sequence>
<name>A0ABR1C2I9_NECAM</name>
<comment type="caution">
    <text evidence="2">The sequence shown here is derived from an EMBL/GenBank/DDBJ whole genome shotgun (WGS) entry which is preliminary data.</text>
</comment>